<feature type="compositionally biased region" description="Low complexity" evidence="1">
    <location>
        <begin position="448"/>
        <end position="457"/>
    </location>
</feature>
<gene>
    <name evidence="3" type="primary">LOC102803312</name>
</gene>
<feature type="compositionally biased region" description="Basic and acidic residues" evidence="1">
    <location>
        <begin position="424"/>
        <end position="443"/>
    </location>
</feature>
<feature type="region of interest" description="Disordered" evidence="1">
    <location>
        <begin position="250"/>
        <end position="288"/>
    </location>
</feature>
<evidence type="ECO:0000313" key="2">
    <source>
        <dbReference type="Proteomes" id="UP000694865"/>
    </source>
</evidence>
<organism evidence="2 3">
    <name type="scientific">Saccoglossus kowalevskii</name>
    <name type="common">Acorn worm</name>
    <dbReference type="NCBI Taxonomy" id="10224"/>
    <lineage>
        <taxon>Eukaryota</taxon>
        <taxon>Metazoa</taxon>
        <taxon>Hemichordata</taxon>
        <taxon>Enteropneusta</taxon>
        <taxon>Harrimaniidae</taxon>
        <taxon>Saccoglossus</taxon>
    </lineage>
</organism>
<evidence type="ECO:0000313" key="3">
    <source>
        <dbReference type="RefSeq" id="XP_006822308.1"/>
    </source>
</evidence>
<protein>
    <submittedName>
        <fullName evidence="3">Uncharacterized protein LOC102803312</fullName>
    </submittedName>
</protein>
<feature type="region of interest" description="Disordered" evidence="1">
    <location>
        <begin position="424"/>
        <end position="457"/>
    </location>
</feature>
<name>A0ABM0MQL7_SACKO</name>
<sequence>MRITSQLIRSRARGPLHSVEYLDLSGLDIVAIERIGPCHKLQTLILRENNIDAVENLSGCHQLWKLDLSNNRVMYSFLTDRIHVIDCLPNVWILDGRLITTAERIQVEHFFQDSALTDHPVRHKFSKEQFIPSSMKKIEVNGIFGAKIVQLAGMHLFPSEAFTFLIIYLRYVPCIELFLLNRQERCLISSLLLSAVKVDRDEKEDGGLYDRLYLCLYYTVSELNKRQQRELQHLKKTSVNPIITIQKLDVGDMDDDMPNPPSTPTHHGSAQSLAALDEDSNKNDETPRPVSIVLRDKLDLKLTLTEDMLKSSALIKENRNPLHNDVEKLLVQNRIVNNVTHDDNDALSIEHIDNALYDCLKDAMETVRINSARKDDHSKMENVKPHRDFSNYMKSQRTSQSNFIKTPTMMVESLDTCADQGTDVKSKIAAEDDEIRSESSLKERRSRPPSSRPLRFV</sequence>
<dbReference type="GeneID" id="102803312"/>
<dbReference type="SUPFAM" id="SSF52075">
    <property type="entry name" value="Outer arm dynein light chain 1"/>
    <property type="match status" value="1"/>
</dbReference>
<keyword evidence="2" id="KW-1185">Reference proteome</keyword>
<dbReference type="Gene3D" id="3.80.10.10">
    <property type="entry name" value="Ribonuclease Inhibitor"/>
    <property type="match status" value="1"/>
</dbReference>
<accession>A0ABM0MQL7</accession>
<dbReference type="InterPro" id="IPR001611">
    <property type="entry name" value="Leu-rich_rpt"/>
</dbReference>
<dbReference type="Proteomes" id="UP000694865">
    <property type="component" value="Unplaced"/>
</dbReference>
<proteinExistence type="predicted"/>
<dbReference type="PROSITE" id="PS51450">
    <property type="entry name" value="LRR"/>
    <property type="match status" value="1"/>
</dbReference>
<dbReference type="PANTHER" id="PTHR46759:SF2">
    <property type="match status" value="1"/>
</dbReference>
<dbReference type="PANTHER" id="PTHR46759">
    <property type="entry name" value="LEUCINE-RICH REPEAT-CONTAINING PROTEIN 72"/>
    <property type="match status" value="1"/>
</dbReference>
<evidence type="ECO:0000256" key="1">
    <source>
        <dbReference type="SAM" id="MobiDB-lite"/>
    </source>
</evidence>
<dbReference type="InterPro" id="IPR042655">
    <property type="entry name" value="LRC72"/>
</dbReference>
<reference evidence="3" key="1">
    <citation type="submission" date="2025-08" db="UniProtKB">
        <authorList>
            <consortium name="RefSeq"/>
        </authorList>
    </citation>
    <scope>IDENTIFICATION</scope>
    <source>
        <tissue evidence="3">Testes</tissue>
    </source>
</reference>
<dbReference type="RefSeq" id="XP_006822308.1">
    <property type="nucleotide sequence ID" value="XM_006822245.1"/>
</dbReference>
<dbReference type="InterPro" id="IPR032675">
    <property type="entry name" value="LRR_dom_sf"/>
</dbReference>